<protein>
    <submittedName>
        <fullName evidence="2">Uncharacterized protein</fullName>
    </submittedName>
</protein>
<reference evidence="2 3" key="1">
    <citation type="submission" date="2016-10" db="EMBL/GenBank/DDBJ databases">
        <authorList>
            <person name="de Groot N.N."/>
        </authorList>
    </citation>
    <scope>NUCLEOTIDE SEQUENCE [LARGE SCALE GENOMIC DNA]</scope>
    <source>
        <strain evidence="2 3">DSM 22900</strain>
    </source>
</reference>
<dbReference type="EMBL" id="FOLL01000001">
    <property type="protein sequence ID" value="SFB80200.1"/>
    <property type="molecule type" value="Genomic_DNA"/>
</dbReference>
<keyword evidence="1" id="KW-0812">Transmembrane</keyword>
<organism evidence="2 3">
    <name type="scientific">Parapedobacter composti</name>
    <dbReference type="NCBI Taxonomy" id="623281"/>
    <lineage>
        <taxon>Bacteria</taxon>
        <taxon>Pseudomonadati</taxon>
        <taxon>Bacteroidota</taxon>
        <taxon>Sphingobacteriia</taxon>
        <taxon>Sphingobacteriales</taxon>
        <taxon>Sphingobacteriaceae</taxon>
        <taxon>Parapedobacter</taxon>
    </lineage>
</organism>
<evidence type="ECO:0000313" key="3">
    <source>
        <dbReference type="Proteomes" id="UP000199577"/>
    </source>
</evidence>
<accession>A0A1I1E5L2</accession>
<feature type="transmembrane region" description="Helical" evidence="1">
    <location>
        <begin position="27"/>
        <end position="43"/>
    </location>
</feature>
<keyword evidence="3" id="KW-1185">Reference proteome</keyword>
<sequence>MGILLIFCISSLLLFSKKPIQARDMSLTVWAVPSGAIVFFWLFR</sequence>
<evidence type="ECO:0000313" key="2">
    <source>
        <dbReference type="EMBL" id="SFB80200.1"/>
    </source>
</evidence>
<proteinExistence type="predicted"/>
<evidence type="ECO:0000256" key="1">
    <source>
        <dbReference type="SAM" id="Phobius"/>
    </source>
</evidence>
<keyword evidence="1" id="KW-1133">Transmembrane helix</keyword>
<dbReference type="AlphaFoldDB" id="A0A1I1E5L2"/>
<dbReference type="Proteomes" id="UP000199577">
    <property type="component" value="Unassembled WGS sequence"/>
</dbReference>
<gene>
    <name evidence="2" type="ORF">SAMN05421747_101202</name>
</gene>
<name>A0A1I1E5L2_9SPHI</name>
<keyword evidence="1" id="KW-0472">Membrane</keyword>